<dbReference type="Proteomes" id="UP000022447">
    <property type="component" value="Unassembled WGS sequence"/>
</dbReference>
<protein>
    <submittedName>
        <fullName evidence="1">Glyceraldehyde-3-phosphate dehydrogenase</fullName>
    </submittedName>
</protein>
<reference evidence="1 2" key="1">
    <citation type="submission" date="2014-01" db="EMBL/GenBank/DDBJ databases">
        <title>Roseivivax halodurans JCM 10272 Genome Sequencing.</title>
        <authorList>
            <person name="Lai Q."/>
            <person name="Li G."/>
            <person name="Shao Z."/>
        </authorList>
    </citation>
    <scope>NUCLEOTIDE SEQUENCE [LARGE SCALE GENOMIC DNA]</scope>
    <source>
        <strain evidence="1 2">JCM 10272</strain>
    </source>
</reference>
<sequence>MTEFFSTLNARLQKHSSYRRTLRELRGLPMETRIDLDMAGIEKDVARRAVYG</sequence>
<proteinExistence type="predicted"/>
<dbReference type="OrthoDB" id="7874289at2"/>
<organism evidence="1 2">
    <name type="scientific">Roseivivax halodurans JCM 10272</name>
    <dbReference type="NCBI Taxonomy" id="1449350"/>
    <lineage>
        <taxon>Bacteria</taxon>
        <taxon>Pseudomonadati</taxon>
        <taxon>Pseudomonadota</taxon>
        <taxon>Alphaproteobacteria</taxon>
        <taxon>Rhodobacterales</taxon>
        <taxon>Roseobacteraceae</taxon>
        <taxon>Roseivivax</taxon>
    </lineage>
</organism>
<name>X7EK68_9RHOB</name>
<comment type="caution">
    <text evidence="1">The sequence shown here is derived from an EMBL/GenBank/DDBJ whole genome shotgun (WGS) entry which is preliminary data.</text>
</comment>
<keyword evidence="2" id="KW-1185">Reference proteome</keyword>
<evidence type="ECO:0000313" key="1">
    <source>
        <dbReference type="EMBL" id="ETX16479.1"/>
    </source>
</evidence>
<dbReference type="AlphaFoldDB" id="X7EK68"/>
<dbReference type="EMBL" id="JALZ01000001">
    <property type="protein sequence ID" value="ETX16479.1"/>
    <property type="molecule type" value="Genomic_DNA"/>
</dbReference>
<evidence type="ECO:0000313" key="2">
    <source>
        <dbReference type="Proteomes" id="UP000022447"/>
    </source>
</evidence>
<dbReference type="eggNOG" id="ENOG5032PE7">
    <property type="taxonomic scope" value="Bacteria"/>
</dbReference>
<dbReference type="RefSeq" id="WP_157577766.1">
    <property type="nucleotide sequence ID" value="NZ_JALZ01000001.1"/>
</dbReference>
<gene>
    <name evidence="1" type="ORF">OCH239_01175</name>
</gene>
<accession>X7EK68</accession>